<feature type="chain" id="PRO_5044757455" description="LNR domain-containing protein" evidence="1">
    <location>
        <begin position="22"/>
        <end position="184"/>
    </location>
</feature>
<sequence>MKSSIAISGLVFLIAPITADARLFNEAKRLRVDVKDEESGVRPRVNQRSSRIEMDEHRFLDADLSMSMSETCATLNRKQCKREKTCTWNGSACTQETSVPTYSPTMDQPDIPEIVSIEMEMSVPSYSPTGPYPTSSPISAAEASTIMAGCALHLKKKPCLKDVNLDCSWDGSVCSHEKRMLRAN</sequence>
<name>A0ABD3ML64_9STRA</name>
<dbReference type="Proteomes" id="UP001530315">
    <property type="component" value="Unassembled WGS sequence"/>
</dbReference>
<accession>A0ABD3ML64</accession>
<organism evidence="2 3">
    <name type="scientific">Stephanodiscus triporus</name>
    <dbReference type="NCBI Taxonomy" id="2934178"/>
    <lineage>
        <taxon>Eukaryota</taxon>
        <taxon>Sar</taxon>
        <taxon>Stramenopiles</taxon>
        <taxon>Ochrophyta</taxon>
        <taxon>Bacillariophyta</taxon>
        <taxon>Coscinodiscophyceae</taxon>
        <taxon>Thalassiosirophycidae</taxon>
        <taxon>Stephanodiscales</taxon>
        <taxon>Stephanodiscaceae</taxon>
        <taxon>Stephanodiscus</taxon>
    </lineage>
</organism>
<dbReference type="AlphaFoldDB" id="A0ABD3ML64"/>
<reference evidence="2 3" key="1">
    <citation type="submission" date="2024-10" db="EMBL/GenBank/DDBJ databases">
        <title>Updated reference genomes for cyclostephanoid diatoms.</title>
        <authorList>
            <person name="Roberts W.R."/>
            <person name="Alverson A.J."/>
        </authorList>
    </citation>
    <scope>NUCLEOTIDE SEQUENCE [LARGE SCALE GENOMIC DNA]</scope>
    <source>
        <strain evidence="2 3">AJA276-08</strain>
    </source>
</reference>
<evidence type="ECO:0000313" key="3">
    <source>
        <dbReference type="Proteomes" id="UP001530315"/>
    </source>
</evidence>
<keyword evidence="1" id="KW-0732">Signal</keyword>
<protein>
    <recommendedName>
        <fullName evidence="4">LNR domain-containing protein</fullName>
    </recommendedName>
</protein>
<gene>
    <name evidence="2" type="ORF">ACHAW5_000310</name>
</gene>
<keyword evidence="3" id="KW-1185">Reference proteome</keyword>
<evidence type="ECO:0000256" key="1">
    <source>
        <dbReference type="SAM" id="SignalP"/>
    </source>
</evidence>
<dbReference type="EMBL" id="JALLAZ020001767">
    <property type="protein sequence ID" value="KAL3764679.1"/>
    <property type="molecule type" value="Genomic_DNA"/>
</dbReference>
<proteinExistence type="predicted"/>
<comment type="caution">
    <text evidence="2">The sequence shown here is derived from an EMBL/GenBank/DDBJ whole genome shotgun (WGS) entry which is preliminary data.</text>
</comment>
<feature type="signal peptide" evidence="1">
    <location>
        <begin position="1"/>
        <end position="21"/>
    </location>
</feature>
<evidence type="ECO:0000313" key="2">
    <source>
        <dbReference type="EMBL" id="KAL3764679.1"/>
    </source>
</evidence>
<evidence type="ECO:0008006" key="4">
    <source>
        <dbReference type="Google" id="ProtNLM"/>
    </source>
</evidence>